<dbReference type="InParanoid" id="A0A068VBE8"/>
<name>A0A068VBE8_COFCA</name>
<dbReference type="AlphaFoldDB" id="A0A068VBE8"/>
<proteinExistence type="predicted"/>
<sequence>MCDLGHRLSKGFSSICLQAYTLGPDSEDVIKEAIETDMRIFITVVTFNSCLNKYMCDHTSIKKAIKSIFSVPFAENY</sequence>
<accession>A0A068VBE8</accession>
<dbReference type="Proteomes" id="UP000295252">
    <property type="component" value="Chromosome X"/>
</dbReference>
<organism evidence="1 2">
    <name type="scientific">Coffea canephora</name>
    <name type="common">Robusta coffee</name>
    <dbReference type="NCBI Taxonomy" id="49390"/>
    <lineage>
        <taxon>Eukaryota</taxon>
        <taxon>Viridiplantae</taxon>
        <taxon>Streptophyta</taxon>
        <taxon>Embryophyta</taxon>
        <taxon>Tracheophyta</taxon>
        <taxon>Spermatophyta</taxon>
        <taxon>Magnoliopsida</taxon>
        <taxon>eudicotyledons</taxon>
        <taxon>Gunneridae</taxon>
        <taxon>Pentapetalae</taxon>
        <taxon>asterids</taxon>
        <taxon>lamiids</taxon>
        <taxon>Gentianales</taxon>
        <taxon>Rubiaceae</taxon>
        <taxon>Ixoroideae</taxon>
        <taxon>Gardenieae complex</taxon>
        <taxon>Bertiereae - Coffeeae clade</taxon>
        <taxon>Coffeeae</taxon>
        <taxon>Coffea</taxon>
    </lineage>
</organism>
<reference evidence="2" key="1">
    <citation type="journal article" date="2014" name="Science">
        <title>The coffee genome provides insight into the convergent evolution of caffeine biosynthesis.</title>
        <authorList>
            <person name="Denoeud F."/>
            <person name="Carretero-Paulet L."/>
            <person name="Dereeper A."/>
            <person name="Droc G."/>
            <person name="Guyot R."/>
            <person name="Pietrella M."/>
            <person name="Zheng C."/>
            <person name="Alberti A."/>
            <person name="Anthony F."/>
            <person name="Aprea G."/>
            <person name="Aury J.M."/>
            <person name="Bento P."/>
            <person name="Bernard M."/>
            <person name="Bocs S."/>
            <person name="Campa C."/>
            <person name="Cenci A."/>
            <person name="Combes M.C."/>
            <person name="Crouzillat D."/>
            <person name="Da Silva C."/>
            <person name="Daddiego L."/>
            <person name="De Bellis F."/>
            <person name="Dussert S."/>
            <person name="Garsmeur O."/>
            <person name="Gayraud T."/>
            <person name="Guignon V."/>
            <person name="Jahn K."/>
            <person name="Jamilloux V."/>
            <person name="Joet T."/>
            <person name="Labadie K."/>
            <person name="Lan T."/>
            <person name="Leclercq J."/>
            <person name="Lepelley M."/>
            <person name="Leroy T."/>
            <person name="Li L.T."/>
            <person name="Librado P."/>
            <person name="Lopez L."/>
            <person name="Munoz A."/>
            <person name="Noel B."/>
            <person name="Pallavicini A."/>
            <person name="Perrotta G."/>
            <person name="Poncet V."/>
            <person name="Pot D."/>
            <person name="Priyono X."/>
            <person name="Rigoreau M."/>
            <person name="Rouard M."/>
            <person name="Rozas J."/>
            <person name="Tranchant-Dubreuil C."/>
            <person name="VanBuren R."/>
            <person name="Zhang Q."/>
            <person name="Andrade A.C."/>
            <person name="Argout X."/>
            <person name="Bertrand B."/>
            <person name="de Kochko A."/>
            <person name="Graziosi G."/>
            <person name="Henry R.J."/>
            <person name="Jayarama X."/>
            <person name="Ming R."/>
            <person name="Nagai C."/>
            <person name="Rounsley S."/>
            <person name="Sankoff D."/>
            <person name="Giuliano G."/>
            <person name="Albert V.A."/>
            <person name="Wincker P."/>
            <person name="Lashermes P."/>
        </authorList>
    </citation>
    <scope>NUCLEOTIDE SEQUENCE [LARGE SCALE GENOMIC DNA]</scope>
    <source>
        <strain evidence="2">cv. DH200-94</strain>
    </source>
</reference>
<dbReference type="Gramene" id="CDP17889">
    <property type="protein sequence ID" value="CDP17889"/>
    <property type="gene ID" value="GSCOC_T00011875001"/>
</dbReference>
<evidence type="ECO:0000313" key="1">
    <source>
        <dbReference type="EMBL" id="CDP17889.1"/>
    </source>
</evidence>
<dbReference type="EMBL" id="HG739271">
    <property type="protein sequence ID" value="CDP17889.1"/>
    <property type="molecule type" value="Genomic_DNA"/>
</dbReference>
<evidence type="ECO:0000313" key="2">
    <source>
        <dbReference type="Proteomes" id="UP000295252"/>
    </source>
</evidence>
<protein>
    <submittedName>
        <fullName evidence="1">Uncharacterized protein</fullName>
    </submittedName>
</protein>
<keyword evidence="2" id="KW-1185">Reference proteome</keyword>
<gene>
    <name evidence="1" type="ORF">GSCOC_T00011875001</name>
</gene>